<dbReference type="PANTHER" id="PTHR43248">
    <property type="entry name" value="2-SUCCINYL-6-HYDROXY-2,4-CYCLOHEXADIENE-1-CARBOXYLATE SYNTHASE"/>
    <property type="match status" value="1"/>
</dbReference>
<keyword evidence="2 5" id="KW-0378">Hydrolase</keyword>
<dbReference type="OrthoDB" id="613638at2"/>
<dbReference type="RefSeq" id="WP_126805813.1">
    <property type="nucleotide sequence ID" value="NZ_PIPP01000001.1"/>
</dbReference>
<dbReference type="Proteomes" id="UP000286934">
    <property type="component" value="Unassembled WGS sequence"/>
</dbReference>
<feature type="signal peptide" evidence="3">
    <location>
        <begin position="1"/>
        <end position="21"/>
    </location>
</feature>
<dbReference type="InterPro" id="IPR051601">
    <property type="entry name" value="Serine_prot/Carboxylest_S33"/>
</dbReference>
<dbReference type="EMBL" id="PIPP01000001">
    <property type="protein sequence ID" value="RUO38597.1"/>
    <property type="molecule type" value="Genomic_DNA"/>
</dbReference>
<accession>A0A432WXZ4</accession>
<gene>
    <name evidence="5" type="ORF">CWE13_02830</name>
</gene>
<organism evidence="5 6">
    <name type="scientific">Aliidiomarina shirensis</name>
    <dbReference type="NCBI Taxonomy" id="1048642"/>
    <lineage>
        <taxon>Bacteria</taxon>
        <taxon>Pseudomonadati</taxon>
        <taxon>Pseudomonadota</taxon>
        <taxon>Gammaproteobacteria</taxon>
        <taxon>Alteromonadales</taxon>
        <taxon>Idiomarinaceae</taxon>
        <taxon>Aliidiomarina</taxon>
    </lineage>
</organism>
<feature type="domain" description="AB hydrolase-1" evidence="4">
    <location>
        <begin position="79"/>
        <end position="221"/>
    </location>
</feature>
<protein>
    <submittedName>
        <fullName evidence="5">Alpha/beta hydrolase</fullName>
    </submittedName>
</protein>
<evidence type="ECO:0000256" key="3">
    <source>
        <dbReference type="SAM" id="SignalP"/>
    </source>
</evidence>
<evidence type="ECO:0000256" key="2">
    <source>
        <dbReference type="ARBA" id="ARBA00022801"/>
    </source>
</evidence>
<evidence type="ECO:0000313" key="5">
    <source>
        <dbReference type="EMBL" id="RUO38597.1"/>
    </source>
</evidence>
<dbReference type="AlphaFoldDB" id="A0A432WXZ4"/>
<feature type="chain" id="PRO_5019492686" evidence="3">
    <location>
        <begin position="22"/>
        <end position="456"/>
    </location>
</feature>
<dbReference type="GO" id="GO:0016787">
    <property type="term" value="F:hydrolase activity"/>
    <property type="evidence" value="ECO:0007669"/>
    <property type="project" value="UniProtKB-KW"/>
</dbReference>
<keyword evidence="6" id="KW-1185">Reference proteome</keyword>
<proteinExistence type="inferred from homology"/>
<evidence type="ECO:0000313" key="6">
    <source>
        <dbReference type="Proteomes" id="UP000286934"/>
    </source>
</evidence>
<evidence type="ECO:0000259" key="4">
    <source>
        <dbReference type="Pfam" id="PF00561"/>
    </source>
</evidence>
<dbReference type="SUPFAM" id="SSF53474">
    <property type="entry name" value="alpha/beta-Hydrolases"/>
    <property type="match status" value="1"/>
</dbReference>
<sequence length="456" mass="50026">MFKIKHAFLILPVLLANPLHAESFGSCDLELHVSGFSPSTCTKSKLPLDHAGDVAGNVELAIRKFPVQDVDKRRGQIWLIHGGPGEPGAGFYPLIDVFREAFAGFDIIVPDHRGTGESTRLCEVEESIESEAGYAMANSEWGSCIGSLFTNSARTKAFTITNAAHDLAALIEQYREPGEVYVYAVSYGTQLTLRLMQVAEPKLDGIILDGLVPPESEPKWDLSYRTAIVDGVGRELLNNQRIERFQDLLSSDVQVWHDVLGSTDIRLFMAALLSFPDLRDRIPAIIDDLAVGQTRSLSETMIALNEAHKNLMLYPQSVPSLPLVMLISNSENNSRRGLTAEIVAEEAKDALFVSPLPGLLVNASAPLYDRDENFGRLPKRLPRTLIIHGSLDPNTPYEGAKVHAELLSQAGNVNFTTVIGGAHFLPMVAPECFIHVTSMFMSDVEVPEFCDSLSDN</sequence>
<dbReference type="Gene3D" id="3.40.50.1820">
    <property type="entry name" value="alpha/beta hydrolase"/>
    <property type="match status" value="1"/>
</dbReference>
<keyword evidence="3" id="KW-0732">Signal</keyword>
<reference evidence="6" key="1">
    <citation type="journal article" date="2018" name="Front. Microbiol.">
        <title>Genome-Based Analysis Reveals the Taxonomy and Diversity of the Family Idiomarinaceae.</title>
        <authorList>
            <person name="Liu Y."/>
            <person name="Lai Q."/>
            <person name="Shao Z."/>
        </authorList>
    </citation>
    <scope>NUCLEOTIDE SEQUENCE [LARGE SCALE GENOMIC DNA]</scope>
    <source>
        <strain evidence="6">AIS</strain>
    </source>
</reference>
<dbReference type="PANTHER" id="PTHR43248:SF3">
    <property type="entry name" value="AB HYDROLASE-1 DOMAIN-CONTAINING PROTEIN"/>
    <property type="match status" value="1"/>
</dbReference>
<dbReference type="InterPro" id="IPR000073">
    <property type="entry name" value="AB_hydrolase_1"/>
</dbReference>
<comment type="similarity">
    <text evidence="1">Belongs to the peptidase S33 family.</text>
</comment>
<comment type="caution">
    <text evidence="5">The sequence shown here is derived from an EMBL/GenBank/DDBJ whole genome shotgun (WGS) entry which is preliminary data.</text>
</comment>
<dbReference type="InterPro" id="IPR029058">
    <property type="entry name" value="AB_hydrolase_fold"/>
</dbReference>
<name>A0A432WXZ4_9GAMM</name>
<dbReference type="Pfam" id="PF00561">
    <property type="entry name" value="Abhydrolase_1"/>
    <property type="match status" value="1"/>
</dbReference>
<evidence type="ECO:0000256" key="1">
    <source>
        <dbReference type="ARBA" id="ARBA00010088"/>
    </source>
</evidence>